<comment type="caution">
    <text evidence="2">The sequence shown here is derived from an EMBL/GenBank/DDBJ whole genome shotgun (WGS) entry which is preliminary data.</text>
</comment>
<organism evidence="2 3">
    <name type="scientific">Robinsoniella peoriensis</name>
    <dbReference type="NCBI Taxonomy" id="180332"/>
    <lineage>
        <taxon>Bacteria</taxon>
        <taxon>Bacillati</taxon>
        <taxon>Bacillota</taxon>
        <taxon>Clostridia</taxon>
        <taxon>Lachnospirales</taxon>
        <taxon>Lachnospiraceae</taxon>
        <taxon>Robinsoniella</taxon>
    </lineage>
</organism>
<dbReference type="RefSeq" id="WP_027293407.1">
    <property type="nucleotide sequence ID" value="NZ_CABMJZ010000013.1"/>
</dbReference>
<keyword evidence="1" id="KW-0812">Transmembrane</keyword>
<keyword evidence="1" id="KW-0472">Membrane</keyword>
<keyword evidence="1" id="KW-1133">Transmembrane helix</keyword>
<proteinExistence type="predicted"/>
<keyword evidence="3" id="KW-1185">Reference proteome</keyword>
<reference evidence="2 3" key="1">
    <citation type="journal article" date="2019" name="Anaerobe">
        <title>Detection of Robinsoniella peoriensis in multiple bone samples of a trauma patient.</title>
        <authorList>
            <person name="Schrottner P."/>
            <person name="Hartwich K."/>
            <person name="Bunk B."/>
            <person name="Schober I."/>
            <person name="Helbig S."/>
            <person name="Rudolph W.W."/>
            <person name="Gunzer F."/>
        </authorList>
    </citation>
    <scope>NUCLEOTIDE SEQUENCE [LARGE SCALE GENOMIC DNA]</scope>
    <source>
        <strain evidence="2 3">DSM 106044</strain>
    </source>
</reference>
<accession>A0A4U8QPG9</accession>
<protein>
    <submittedName>
        <fullName evidence="2">Uncharacterized protein</fullName>
    </submittedName>
</protein>
<evidence type="ECO:0000313" key="2">
    <source>
        <dbReference type="EMBL" id="TLD02426.1"/>
    </source>
</evidence>
<dbReference type="AlphaFoldDB" id="A0A4U8QPG9"/>
<dbReference type="EMBL" id="QGQD01000015">
    <property type="protein sequence ID" value="TLD02426.1"/>
    <property type="molecule type" value="Genomic_DNA"/>
</dbReference>
<sequence length="79" mass="9232">MKLNEEMEEKLVLVIQAVLGVLIIALSVRNSARMQSDKMKKVLDADAKQIGRLHKKEYKLQKKLMSRKYKNKFKSLKTK</sequence>
<dbReference type="Proteomes" id="UP000306509">
    <property type="component" value="Unassembled WGS sequence"/>
</dbReference>
<gene>
    <name evidence="2" type="ORF">DSM106044_00668</name>
</gene>
<name>A0A4U8QPG9_9FIRM</name>
<feature type="transmembrane region" description="Helical" evidence="1">
    <location>
        <begin position="12"/>
        <end position="32"/>
    </location>
</feature>
<evidence type="ECO:0000313" key="3">
    <source>
        <dbReference type="Proteomes" id="UP000306509"/>
    </source>
</evidence>
<evidence type="ECO:0000256" key="1">
    <source>
        <dbReference type="SAM" id="Phobius"/>
    </source>
</evidence>